<reference evidence="2" key="2">
    <citation type="submission" date="2025-08" db="UniProtKB">
        <authorList>
            <consortium name="Ensembl"/>
        </authorList>
    </citation>
    <scope>IDENTIFICATION</scope>
</reference>
<sequence length="210" mass="23828">MRITDKDSSNGGFLQDSHTSSPPCRIFAHQQTSSPLSADAGLVPPPGPAGPWVDGVYAWTSLRCLFRPCKLEKPLKQDWTKPFSQMLHLKGLSPVWYLLWIFNSAEDLKDFSQSSHLKGRSPVWIRMCLTSASLPKNPFPQCSQGKRRPLWWKLSCFRRHLLDVNVFPHWAQVKVGKGFSDMGSPVLWTRCTCLVSVTPCLNFLPHSQHR</sequence>
<reference evidence="2 3" key="1">
    <citation type="journal article" date="2014" name="Nat. Genet.">
        <title>Whole-genome sequence of a flatfish provides insights into ZW sex chromosome evolution and adaptation to a benthic lifestyle.</title>
        <authorList>
            <person name="Chen S."/>
            <person name="Zhang G."/>
            <person name="Shao C."/>
            <person name="Huang Q."/>
            <person name="Liu G."/>
            <person name="Zhang P."/>
            <person name="Song W."/>
            <person name="An N."/>
            <person name="Chalopin D."/>
            <person name="Volff J.N."/>
            <person name="Hong Y."/>
            <person name="Li Q."/>
            <person name="Sha Z."/>
            <person name="Zhou H."/>
            <person name="Xie M."/>
            <person name="Yu Q."/>
            <person name="Liu Y."/>
            <person name="Xiang H."/>
            <person name="Wang N."/>
            <person name="Wu K."/>
            <person name="Yang C."/>
            <person name="Zhou Q."/>
            <person name="Liao X."/>
            <person name="Yang L."/>
            <person name="Hu Q."/>
            <person name="Zhang J."/>
            <person name="Meng L."/>
            <person name="Jin L."/>
            <person name="Tian Y."/>
            <person name="Lian J."/>
            <person name="Yang J."/>
            <person name="Miao G."/>
            <person name="Liu S."/>
            <person name="Liang Z."/>
            <person name="Yan F."/>
            <person name="Li Y."/>
            <person name="Sun B."/>
            <person name="Zhang H."/>
            <person name="Zhang J."/>
            <person name="Zhu Y."/>
            <person name="Du M."/>
            <person name="Zhao Y."/>
            <person name="Schartl M."/>
            <person name="Tang Q."/>
            <person name="Wang J."/>
        </authorList>
    </citation>
    <scope>NUCLEOTIDE SEQUENCE</scope>
</reference>
<feature type="compositionally biased region" description="Polar residues" evidence="1">
    <location>
        <begin position="9"/>
        <end position="22"/>
    </location>
</feature>
<organism evidence="2 3">
    <name type="scientific">Cynoglossus semilaevis</name>
    <name type="common">Tongue sole</name>
    <dbReference type="NCBI Taxonomy" id="244447"/>
    <lineage>
        <taxon>Eukaryota</taxon>
        <taxon>Metazoa</taxon>
        <taxon>Chordata</taxon>
        <taxon>Craniata</taxon>
        <taxon>Vertebrata</taxon>
        <taxon>Euteleostomi</taxon>
        <taxon>Actinopterygii</taxon>
        <taxon>Neopterygii</taxon>
        <taxon>Teleostei</taxon>
        <taxon>Neoteleostei</taxon>
        <taxon>Acanthomorphata</taxon>
        <taxon>Carangaria</taxon>
        <taxon>Pleuronectiformes</taxon>
        <taxon>Pleuronectoidei</taxon>
        <taxon>Cynoglossidae</taxon>
        <taxon>Cynoglossinae</taxon>
        <taxon>Cynoglossus</taxon>
    </lineage>
</organism>
<proteinExistence type="predicted"/>
<accession>A0A3P8UPJ7</accession>
<name>A0A3P8UPJ7_CYNSE</name>
<evidence type="ECO:0000313" key="2">
    <source>
        <dbReference type="Ensembl" id="ENSCSEP00000004287.1"/>
    </source>
</evidence>
<reference evidence="2" key="3">
    <citation type="submission" date="2025-09" db="UniProtKB">
        <authorList>
            <consortium name="Ensembl"/>
        </authorList>
    </citation>
    <scope>IDENTIFICATION</scope>
</reference>
<evidence type="ECO:0000313" key="3">
    <source>
        <dbReference type="Proteomes" id="UP000265120"/>
    </source>
</evidence>
<evidence type="ECO:0000256" key="1">
    <source>
        <dbReference type="SAM" id="MobiDB-lite"/>
    </source>
</evidence>
<keyword evidence="3" id="KW-1185">Reference proteome</keyword>
<dbReference type="Ensembl" id="ENSCSET00000004342.1">
    <property type="protein sequence ID" value="ENSCSEP00000004287.1"/>
    <property type="gene ID" value="ENSCSEG00000002787.1"/>
</dbReference>
<dbReference type="OMA" id="WIFNSAE"/>
<dbReference type="AlphaFoldDB" id="A0A3P8UPJ7"/>
<dbReference type="InParanoid" id="A0A3P8UPJ7"/>
<dbReference type="Proteomes" id="UP000265120">
    <property type="component" value="Chromosome 8"/>
</dbReference>
<feature type="region of interest" description="Disordered" evidence="1">
    <location>
        <begin position="1"/>
        <end position="22"/>
    </location>
</feature>
<protein>
    <submittedName>
        <fullName evidence="2">Uncharacterized protein</fullName>
    </submittedName>
</protein>